<protein>
    <submittedName>
        <fullName evidence="1">Uncharacterized protein</fullName>
    </submittedName>
</protein>
<dbReference type="AlphaFoldDB" id="A0A229W0S2"/>
<keyword evidence="2" id="KW-1185">Reference proteome</keyword>
<dbReference type="Proteomes" id="UP000215433">
    <property type="component" value="Unassembled WGS sequence"/>
</dbReference>
<dbReference type="EMBL" id="NEWD01000004">
    <property type="protein sequence ID" value="OXN01473.1"/>
    <property type="molecule type" value="Genomic_DNA"/>
</dbReference>
<gene>
    <name evidence="1" type="ORF">Tam10B_0476</name>
</gene>
<proteinExistence type="predicted"/>
<name>A0A229W0S2_9BIFI</name>
<evidence type="ECO:0000313" key="2">
    <source>
        <dbReference type="Proteomes" id="UP000215433"/>
    </source>
</evidence>
<organism evidence="1 2">
    <name type="scientific">Bifidobacterium vansinderenii</name>
    <dbReference type="NCBI Taxonomy" id="1984871"/>
    <lineage>
        <taxon>Bacteria</taxon>
        <taxon>Bacillati</taxon>
        <taxon>Actinomycetota</taxon>
        <taxon>Actinomycetes</taxon>
        <taxon>Bifidobacteriales</taxon>
        <taxon>Bifidobacteriaceae</taxon>
        <taxon>Bifidobacterium</taxon>
    </lineage>
</organism>
<accession>A0A229W0S2</accession>
<sequence length="283" mass="32718">MQTGRTLLTLITALAVNDVARQAAQLDIATRPGVSWVRVEAPNCCDRCMILAGKIFRWNEGFLRHPHCHGRHVPVTSRDKAKELGYVTDPMDGFRDLTREQQDRIFGRHSAQAIRDGADIYQVVNAKRGMTEIGRSQRARGYFSMTTTEGTTRYGWSNMIAGQQGRTQKRRLTVDAIYTLSRSREQAVELLKREGYILPDHWREDVPDIRRSLWLHNNDWRQGRHETMTTAQKRVQNARLRYEAALAGRNPYLSNAPVTPEILAQTERQYRHWLSREGQIYTQ</sequence>
<evidence type="ECO:0000313" key="1">
    <source>
        <dbReference type="EMBL" id="OXN01473.1"/>
    </source>
</evidence>
<reference evidence="1 2" key="1">
    <citation type="submission" date="2017-05" db="EMBL/GenBank/DDBJ databases">
        <title>Bifidobacterium vansinderenii sp. nov.</title>
        <authorList>
            <person name="Lugli G.A."/>
            <person name="Duranti S."/>
            <person name="Mangifesta M."/>
        </authorList>
    </citation>
    <scope>NUCLEOTIDE SEQUENCE [LARGE SCALE GENOMIC DNA]</scope>
    <source>
        <strain evidence="1 2">Tam10B</strain>
    </source>
</reference>
<comment type="caution">
    <text evidence="1">The sequence shown here is derived from an EMBL/GenBank/DDBJ whole genome shotgun (WGS) entry which is preliminary data.</text>
</comment>